<dbReference type="RefSeq" id="WP_377002552.1">
    <property type="nucleotide sequence ID" value="NZ_JBHSGG010000002.1"/>
</dbReference>
<evidence type="ECO:0000259" key="1">
    <source>
        <dbReference type="PROSITE" id="PS51787"/>
    </source>
</evidence>
<dbReference type="Pfam" id="PF02190">
    <property type="entry name" value="LON_substr_bdg"/>
    <property type="match status" value="1"/>
</dbReference>
<reference evidence="3" key="1">
    <citation type="journal article" date="2019" name="Int. J. Syst. Evol. Microbiol.">
        <title>The Global Catalogue of Microorganisms (GCM) 10K type strain sequencing project: providing services to taxonomists for standard genome sequencing and annotation.</title>
        <authorList>
            <consortium name="The Broad Institute Genomics Platform"/>
            <consortium name="The Broad Institute Genome Sequencing Center for Infectious Disease"/>
            <person name="Wu L."/>
            <person name="Ma J."/>
        </authorList>
    </citation>
    <scope>NUCLEOTIDE SEQUENCE [LARGE SCALE GENOMIC DNA]</scope>
    <source>
        <strain evidence="3">CGMCC 1.13574</strain>
    </source>
</reference>
<dbReference type="PROSITE" id="PS51787">
    <property type="entry name" value="LON_N"/>
    <property type="match status" value="1"/>
</dbReference>
<keyword evidence="3" id="KW-1185">Reference proteome</keyword>
<organism evidence="2 3">
    <name type="scientific">Coralloluteibacterium thermophilum</name>
    <dbReference type="NCBI Taxonomy" id="2707049"/>
    <lineage>
        <taxon>Bacteria</taxon>
        <taxon>Pseudomonadati</taxon>
        <taxon>Pseudomonadota</taxon>
        <taxon>Gammaproteobacteria</taxon>
        <taxon>Lysobacterales</taxon>
        <taxon>Lysobacteraceae</taxon>
        <taxon>Coralloluteibacterium</taxon>
    </lineage>
</organism>
<name>A0ABV9NE29_9GAMM</name>
<dbReference type="Gene3D" id="1.10.4060.10">
    <property type="entry name" value="BPP1347 like domain"/>
    <property type="match status" value="1"/>
</dbReference>
<dbReference type="InterPro" id="IPR003111">
    <property type="entry name" value="Lon_prtase_N"/>
</dbReference>
<accession>A0ABV9NE29</accession>
<evidence type="ECO:0000313" key="2">
    <source>
        <dbReference type="EMBL" id="MFC4726647.1"/>
    </source>
</evidence>
<dbReference type="Gene3D" id="2.30.130.40">
    <property type="entry name" value="LON domain-like"/>
    <property type="match status" value="1"/>
</dbReference>
<evidence type="ECO:0000313" key="3">
    <source>
        <dbReference type="Proteomes" id="UP001595892"/>
    </source>
</evidence>
<dbReference type="PANTHER" id="PTHR46732:SF8">
    <property type="entry name" value="ATP-DEPENDENT PROTEASE LA (LON) DOMAIN PROTEIN"/>
    <property type="match status" value="1"/>
</dbReference>
<feature type="domain" description="Lon N-terminal" evidence="1">
    <location>
        <begin position="3"/>
        <end position="194"/>
    </location>
</feature>
<dbReference type="SUPFAM" id="SSF88697">
    <property type="entry name" value="PUA domain-like"/>
    <property type="match status" value="1"/>
</dbReference>
<gene>
    <name evidence="2" type="ORF">ACFO3Q_00450</name>
</gene>
<dbReference type="InterPro" id="IPR015947">
    <property type="entry name" value="PUA-like_sf"/>
</dbReference>
<dbReference type="InterPro" id="IPR046336">
    <property type="entry name" value="Lon_prtase_N_sf"/>
</dbReference>
<comment type="caution">
    <text evidence="2">The sequence shown here is derived from an EMBL/GenBank/DDBJ whole genome shotgun (WGS) entry which is preliminary data.</text>
</comment>
<protein>
    <submittedName>
        <fullName evidence="2">LON peptidase substrate-binding domain-containing protein</fullName>
    </submittedName>
</protein>
<dbReference type="PANTHER" id="PTHR46732">
    <property type="entry name" value="ATP-DEPENDENT PROTEASE LA (LON) DOMAIN PROTEIN"/>
    <property type="match status" value="1"/>
</dbReference>
<dbReference type="Proteomes" id="UP001595892">
    <property type="component" value="Unassembled WGS sequence"/>
</dbReference>
<dbReference type="EMBL" id="JBHSGG010000002">
    <property type="protein sequence ID" value="MFC4726647.1"/>
    <property type="molecule type" value="Genomic_DNA"/>
</dbReference>
<dbReference type="SMART" id="SM00464">
    <property type="entry name" value="LON"/>
    <property type="match status" value="1"/>
</dbReference>
<proteinExistence type="predicted"/>
<sequence length="196" mass="21444">MVADALPLFPLNTVLFPGGEVGLRIFETRYLDLVRDCARASSGFGVCLILGGAEVGALATPAAVGTEASIVDFSTTDDGLLAIVARGRRRFRVNRTRVRDNGLLLADVRWCPPDTAPALRPEHGLLAVLLARLLEVAQGPHAGAAQHRFDEADWVGWRLAELLPIGAELRQQLLQEDDPHRRLDRLVEALPQFQQE</sequence>